<dbReference type="Proteomes" id="UP001172083">
    <property type="component" value="Unassembled WGS sequence"/>
</dbReference>
<dbReference type="InterPro" id="IPR036388">
    <property type="entry name" value="WH-like_DNA-bd_sf"/>
</dbReference>
<sequence length="110" mass="12021">MGKENLGEFEELVLLMIALLKEDAYGLGICEELKKQTGRSAAIGAVHATLSRLANKGLVKSSLGDPTKERGGRRKRLFTLTASGKKALVRSRDIKVSIWTQIPELSIKTI</sequence>
<dbReference type="SUPFAM" id="SSF46785">
    <property type="entry name" value="Winged helix' DNA-binding domain"/>
    <property type="match status" value="1"/>
</dbReference>
<evidence type="ECO:0000313" key="2">
    <source>
        <dbReference type="EMBL" id="MDN5211946.1"/>
    </source>
</evidence>
<evidence type="ECO:0000313" key="3">
    <source>
        <dbReference type="Proteomes" id="UP001172083"/>
    </source>
</evidence>
<proteinExistence type="predicted"/>
<gene>
    <name evidence="2" type="ORF">QQ020_07780</name>
</gene>
<evidence type="ECO:0000259" key="1">
    <source>
        <dbReference type="Pfam" id="PF03551"/>
    </source>
</evidence>
<dbReference type="EMBL" id="JAUJEB010000001">
    <property type="protein sequence ID" value="MDN5211946.1"/>
    <property type="molecule type" value="Genomic_DNA"/>
</dbReference>
<accession>A0ABT8L4I3</accession>
<name>A0ABT8L4I3_9BACT</name>
<dbReference type="InterPro" id="IPR005149">
    <property type="entry name" value="Tscrpt_reg_PadR_N"/>
</dbReference>
<organism evidence="2 3">
    <name type="scientific">Agaribacillus aureus</name>
    <dbReference type="NCBI Taxonomy" id="3051825"/>
    <lineage>
        <taxon>Bacteria</taxon>
        <taxon>Pseudomonadati</taxon>
        <taxon>Bacteroidota</taxon>
        <taxon>Cytophagia</taxon>
        <taxon>Cytophagales</taxon>
        <taxon>Splendidivirgaceae</taxon>
        <taxon>Agaribacillus</taxon>
    </lineage>
</organism>
<dbReference type="InterPro" id="IPR036390">
    <property type="entry name" value="WH_DNA-bd_sf"/>
</dbReference>
<dbReference type="Pfam" id="PF03551">
    <property type="entry name" value="PadR"/>
    <property type="match status" value="1"/>
</dbReference>
<reference evidence="2" key="1">
    <citation type="submission" date="2023-06" db="EMBL/GenBank/DDBJ databases">
        <title>Genomic of Agaribacillus aureum.</title>
        <authorList>
            <person name="Wang G."/>
        </authorList>
    </citation>
    <scope>NUCLEOTIDE SEQUENCE</scope>
    <source>
        <strain evidence="2">BMA12</strain>
    </source>
</reference>
<protein>
    <submittedName>
        <fullName evidence="2">PadR family transcriptional regulator</fullName>
    </submittedName>
</protein>
<dbReference type="RefSeq" id="WP_346757273.1">
    <property type="nucleotide sequence ID" value="NZ_JAUJEB010000001.1"/>
</dbReference>
<comment type="caution">
    <text evidence="2">The sequence shown here is derived from an EMBL/GenBank/DDBJ whole genome shotgun (WGS) entry which is preliminary data.</text>
</comment>
<dbReference type="Gene3D" id="1.10.10.10">
    <property type="entry name" value="Winged helix-like DNA-binding domain superfamily/Winged helix DNA-binding domain"/>
    <property type="match status" value="1"/>
</dbReference>
<feature type="domain" description="Transcription regulator PadR N-terminal" evidence="1">
    <location>
        <begin position="18"/>
        <end position="88"/>
    </location>
</feature>
<keyword evidence="3" id="KW-1185">Reference proteome</keyword>